<name>A0A3S4CI02_9BRAD</name>
<sequence length="719" mass="76477">MGVPALRIPLSLSMEEFERNTKQAQERVSDTLQTIGRKFADANSHLMAAGEDAASSVALSWSRASARMLLKTAGAVAGMVVAFELVGSVVGAVRRQIADMIEVAERASSLGVAPTFLQQWRSEAQGLRVDVDDLDDALNTAFRATREKSPIDVAEWETAGERITDVEKALRVYNEAIAKSAGTRLEGLVLFRDAQSQDEKVRAVLVAMEELNRLGQQAAALDLGERMFGTKFVDNIRLGKTSAEAMLRNLDDMSKIEFSDALVRRAKEVDENLQRAYQRLDKELKPSWDGLAEKALAIRDLWADIVRWIGEAVAVANKFGVTPQSKIDAKKAQLANVQTLLDSGPAFFGFEQRSREALRDKLKAEIAALEKQAAEHAPRDSFAARFGTWGSRGEGAAPTRKASDQTTAPARDALDRALDQTEKRIAAMEAEAGAIDLTTAARERAKLVAELETIAKQANTAAGRESAEVTAEQRAKIEAMADAYGRVAQRIEEARSPLATFARESANVADALNRFAASGLGTVTDELAAMALGTRSAADAFRIMTQSILSDLLKIAIRSSVTGPLADVFKGLFASSGVFGLTGKASGGWVDGPGTSTSDSIPARLSRGEYVVRAASARRFGPLLEAINSGGVARFAAGGPVGGMPAFQLPAVAGAHPRPQYNVTVNNSAPGAQVSASPGRDGGLTIDIEAMVDRALASRISSGRSATGRAAGLRPSLIG</sequence>
<feature type="region of interest" description="Disordered" evidence="1">
    <location>
        <begin position="386"/>
        <end position="410"/>
    </location>
</feature>
<evidence type="ECO:0000313" key="4">
    <source>
        <dbReference type="Proteomes" id="UP000289200"/>
    </source>
</evidence>
<feature type="domain" description="Bacteriophage tail tape measure C-terminal" evidence="2">
    <location>
        <begin position="494"/>
        <end position="566"/>
    </location>
</feature>
<dbReference type="Proteomes" id="UP000289200">
    <property type="component" value="Unassembled WGS sequence"/>
</dbReference>
<comment type="caution">
    <text evidence="3">The sequence shown here is derived from an EMBL/GenBank/DDBJ whole genome shotgun (WGS) entry which is preliminary data.</text>
</comment>
<evidence type="ECO:0000259" key="2">
    <source>
        <dbReference type="Pfam" id="PF09718"/>
    </source>
</evidence>
<evidence type="ECO:0000256" key="1">
    <source>
        <dbReference type="SAM" id="MobiDB-lite"/>
    </source>
</evidence>
<gene>
    <name evidence="3" type="ORF">RHODGE_RHODGE_02834</name>
</gene>
<dbReference type="InterPro" id="IPR006431">
    <property type="entry name" value="Phage_tape_meas_C"/>
</dbReference>
<keyword evidence="4" id="KW-1185">Reference proteome</keyword>
<dbReference type="OrthoDB" id="38641at2"/>
<organism evidence="3 4">
    <name type="scientific">Rhodoplanes serenus</name>
    <dbReference type="NCBI Taxonomy" id="200615"/>
    <lineage>
        <taxon>Bacteria</taxon>
        <taxon>Pseudomonadati</taxon>
        <taxon>Pseudomonadota</taxon>
        <taxon>Alphaproteobacteria</taxon>
        <taxon>Hyphomicrobiales</taxon>
        <taxon>Nitrobacteraceae</taxon>
        <taxon>Rhodoplanes</taxon>
    </lineage>
</organism>
<evidence type="ECO:0000313" key="3">
    <source>
        <dbReference type="EMBL" id="VCU09665.1"/>
    </source>
</evidence>
<protein>
    <recommendedName>
        <fullName evidence="2">Bacteriophage tail tape measure C-terminal domain-containing protein</fullName>
    </recommendedName>
</protein>
<accession>A0A3S4CI02</accession>
<dbReference type="RefSeq" id="WP_129609492.1">
    <property type="nucleotide sequence ID" value="NZ_UWOC01000151.1"/>
</dbReference>
<proteinExistence type="predicted"/>
<dbReference type="EMBL" id="UWOC01000151">
    <property type="protein sequence ID" value="VCU09665.1"/>
    <property type="molecule type" value="Genomic_DNA"/>
</dbReference>
<reference evidence="4" key="1">
    <citation type="submission" date="2018-10" db="EMBL/GenBank/DDBJ databases">
        <authorList>
            <person name="Peiro R."/>
            <person name="Begona"/>
            <person name="Cbmso G."/>
            <person name="Lopez M."/>
            <person name="Gonzalez S."/>
            <person name="Sacristan E."/>
            <person name="Castillo E."/>
        </authorList>
    </citation>
    <scope>NUCLEOTIDE SEQUENCE [LARGE SCALE GENOMIC DNA]</scope>
</reference>
<dbReference type="Pfam" id="PF09718">
    <property type="entry name" value="Tape_meas_lam_C"/>
    <property type="match status" value="1"/>
</dbReference>
<dbReference type="AlphaFoldDB" id="A0A3S4CI02"/>